<evidence type="ECO:0000313" key="5">
    <source>
        <dbReference type="EMBL" id="BBC38644.1"/>
    </source>
</evidence>
<dbReference type="SUPFAM" id="SSF55781">
    <property type="entry name" value="GAF domain-like"/>
    <property type="match status" value="1"/>
</dbReference>
<feature type="domain" description="PPM-type phosphatase" evidence="4">
    <location>
        <begin position="189"/>
        <end position="262"/>
    </location>
</feature>
<dbReference type="InterPro" id="IPR052016">
    <property type="entry name" value="Bact_Sigma-Reg"/>
</dbReference>
<keyword evidence="1" id="KW-0378">Hydrolase</keyword>
<dbReference type="Proteomes" id="UP001321542">
    <property type="component" value="Chromosome"/>
</dbReference>
<feature type="compositionally biased region" description="Basic residues" evidence="2">
    <location>
        <begin position="255"/>
        <end position="271"/>
    </location>
</feature>
<reference evidence="5 6" key="2">
    <citation type="journal article" date="2023" name="ChemBioChem">
        <title>Acyltransferase Domain Exchange between Two Independent Type I Polyketide Synthases in the Same Producer Strain of Macrolide Antibiotics.</title>
        <authorList>
            <person name="Kudo F."/>
            <person name="Kishikawa K."/>
            <person name="Tsuboi K."/>
            <person name="Kido T."/>
            <person name="Usui T."/>
            <person name="Hashimoto J."/>
            <person name="Shin-Ya K."/>
            <person name="Miyanaga A."/>
            <person name="Eguchi T."/>
        </authorList>
    </citation>
    <scope>NUCLEOTIDE SEQUENCE [LARGE SCALE GENOMIC DNA]</scope>
    <source>
        <strain evidence="5 6">A-8890</strain>
    </source>
</reference>
<name>A0ABN5VYV9_9ACTN</name>
<dbReference type="InterPro" id="IPR003018">
    <property type="entry name" value="GAF"/>
</dbReference>
<dbReference type="InterPro" id="IPR036457">
    <property type="entry name" value="PPM-type-like_dom_sf"/>
</dbReference>
<sequence length="302" mass="33295">MWCRPTLRGGPSGRPAIRAGWLPGLSSRHQGKAHISRGVGACSLTGHWTALRHDIAGSDVPPWLAASPDRRRALRIFGIHSVLLVPLWARGTPLGLVQFLRHRTAVPFDDEDLLLAHEIASRAAVYTDNARRYAHERSTALTLQRSLLQHQVPEQSAVETACRYLPCGSRAGVGGDWYDVIPLSGARVALATMGRLRTAVRTLADIDLMPDELLTHLDDVVIRMQREQERGADETSATCLYAVYDPVSRLCSLAHRRPHPKPRSRRGHRTHAAAQRPCPSTRFVGGDLRGPAVRAAARPPHR</sequence>
<evidence type="ECO:0000313" key="6">
    <source>
        <dbReference type="Proteomes" id="UP001321542"/>
    </source>
</evidence>
<feature type="domain" description="GAF" evidence="3">
    <location>
        <begin position="65"/>
        <end position="125"/>
    </location>
</feature>
<reference evidence="5 6" key="1">
    <citation type="journal article" date="2010" name="ChemBioChem">
        <title>Cloning and characterization of the biosynthetic gene cluster of 16-membered macrolide antibiotic FD-891: involvement of a dual functional cytochrome P450 monooxygenase catalyzing epoxidation and hydroxylation.</title>
        <authorList>
            <person name="Kudo F."/>
            <person name="Motegi A."/>
            <person name="Mizoue K."/>
            <person name="Eguchi T."/>
        </authorList>
    </citation>
    <scope>NUCLEOTIDE SEQUENCE [LARGE SCALE GENOMIC DNA]</scope>
    <source>
        <strain evidence="5 6">A-8890</strain>
    </source>
</reference>
<feature type="compositionally biased region" description="Low complexity" evidence="2">
    <location>
        <begin position="289"/>
        <end position="302"/>
    </location>
</feature>
<gene>
    <name evidence="5" type="ORF">SGFS_099380</name>
</gene>
<dbReference type="Gene3D" id="3.60.40.10">
    <property type="entry name" value="PPM-type phosphatase domain"/>
    <property type="match status" value="1"/>
</dbReference>
<accession>A0ABN5VYV9</accession>
<evidence type="ECO:0008006" key="7">
    <source>
        <dbReference type="Google" id="ProtNLM"/>
    </source>
</evidence>
<proteinExistence type="predicted"/>
<dbReference type="InterPro" id="IPR001932">
    <property type="entry name" value="PPM-type_phosphatase-like_dom"/>
</dbReference>
<dbReference type="Gene3D" id="3.30.450.40">
    <property type="match status" value="1"/>
</dbReference>
<organism evidence="5 6">
    <name type="scientific">Streptomyces graminofaciens</name>
    <dbReference type="NCBI Taxonomy" id="68212"/>
    <lineage>
        <taxon>Bacteria</taxon>
        <taxon>Bacillati</taxon>
        <taxon>Actinomycetota</taxon>
        <taxon>Actinomycetes</taxon>
        <taxon>Kitasatosporales</taxon>
        <taxon>Streptomycetaceae</taxon>
        <taxon>Streptomyces</taxon>
    </lineage>
</organism>
<evidence type="ECO:0000256" key="1">
    <source>
        <dbReference type="ARBA" id="ARBA00022801"/>
    </source>
</evidence>
<evidence type="ECO:0000256" key="2">
    <source>
        <dbReference type="SAM" id="MobiDB-lite"/>
    </source>
</evidence>
<protein>
    <recommendedName>
        <fullName evidence="7">GAF domain-containing protein</fullName>
    </recommendedName>
</protein>
<evidence type="ECO:0000259" key="4">
    <source>
        <dbReference type="Pfam" id="PF07228"/>
    </source>
</evidence>
<dbReference type="PANTHER" id="PTHR43156:SF2">
    <property type="entry name" value="STAGE II SPORULATION PROTEIN E"/>
    <property type="match status" value="1"/>
</dbReference>
<dbReference type="PANTHER" id="PTHR43156">
    <property type="entry name" value="STAGE II SPORULATION PROTEIN E-RELATED"/>
    <property type="match status" value="1"/>
</dbReference>
<evidence type="ECO:0000259" key="3">
    <source>
        <dbReference type="Pfam" id="PF01590"/>
    </source>
</evidence>
<dbReference type="InterPro" id="IPR029016">
    <property type="entry name" value="GAF-like_dom_sf"/>
</dbReference>
<dbReference type="Pfam" id="PF01590">
    <property type="entry name" value="GAF"/>
    <property type="match status" value="1"/>
</dbReference>
<feature type="region of interest" description="Disordered" evidence="2">
    <location>
        <begin position="255"/>
        <end position="302"/>
    </location>
</feature>
<keyword evidence="6" id="KW-1185">Reference proteome</keyword>
<dbReference type="Pfam" id="PF07228">
    <property type="entry name" value="SpoIIE"/>
    <property type="match status" value="1"/>
</dbReference>
<dbReference type="EMBL" id="AP018448">
    <property type="protein sequence ID" value="BBC38644.1"/>
    <property type="molecule type" value="Genomic_DNA"/>
</dbReference>